<dbReference type="PROSITE" id="PS50084">
    <property type="entry name" value="KH_TYPE_1"/>
    <property type="match status" value="2"/>
</dbReference>
<dbReference type="Gene3D" id="3.30.1370.10">
    <property type="entry name" value="K Homology domain, type 1"/>
    <property type="match status" value="2"/>
</dbReference>
<dbReference type="PANTHER" id="PTHR10288">
    <property type="entry name" value="KH DOMAIN CONTAINING RNA BINDING PROTEIN"/>
    <property type="match status" value="1"/>
</dbReference>
<feature type="domain" description="K Homology" evidence="4">
    <location>
        <begin position="146"/>
        <end position="219"/>
    </location>
</feature>
<evidence type="ECO:0000313" key="5">
    <source>
        <dbReference type="EMBL" id="KAL2634759.1"/>
    </source>
</evidence>
<evidence type="ECO:0000313" key="6">
    <source>
        <dbReference type="Proteomes" id="UP001605036"/>
    </source>
</evidence>
<evidence type="ECO:0000259" key="4">
    <source>
        <dbReference type="SMART" id="SM00322"/>
    </source>
</evidence>
<accession>A0ABD1YVG2</accession>
<reference evidence="5 6" key="1">
    <citation type="submission" date="2024-09" db="EMBL/GenBank/DDBJ databases">
        <title>Chromosome-scale assembly of Riccia fluitans.</title>
        <authorList>
            <person name="Paukszto L."/>
            <person name="Sawicki J."/>
            <person name="Karawczyk K."/>
            <person name="Piernik-Szablinska J."/>
            <person name="Szczecinska M."/>
            <person name="Mazdziarz M."/>
        </authorList>
    </citation>
    <scope>NUCLEOTIDE SEQUENCE [LARGE SCALE GENOMIC DNA]</scope>
    <source>
        <strain evidence="5">Rf_01</strain>
        <tissue evidence="5">Aerial parts of the thallus</tissue>
    </source>
</reference>
<feature type="domain" description="K Homology" evidence="4">
    <location>
        <begin position="241"/>
        <end position="319"/>
    </location>
</feature>
<sequence length="572" mass="62860">MADDGGHRAADDYEAAPRAENKRKFDDGPAEEPPSYSSGAPDGEGPPVSYNNVPPPMSEFELAKERVQQIAARLVGAETLKRPRTEESNDDHSHAQHRSNGPDSDQQYSDHHSHGVQRQDQQQDERPHIPAQEYHHQTPQYYNQQGNQSRKIDVPNSKVGLVIGKGGETIKYLQHQSGARIQVARDADSDPRAPTRQVELMGSPDQISRAEQLIKDVIAEQAAAGGSGALVARGFGGMGPPGEQVQIKVPNNKVGLIIGRGGETIKNLQGRSGARIQLVPLQVQNDGETEPGATERMVTLIGSKKQTDMAHELIKEVIDENRARGPHGGYNQQGGYRPPPQQWGHPAAPPCSSPAMGISNLPHILGLLNNLRHIHLHLLMEEDILSRPLLLVMPQAGTSEQLHLLSSLRPKVVMTTIHSQVSRPNKLHQLLPLIVLMDIASRGTIVATSNPKLQVMVISQPTPSRDMPSKATGSKRIMVRMAMAKLKAISRLIVNRATLSRAIHSLRSTHSQLTAPPLKQPPQVMTMVGRHSPPRRLPPLPRLPQPRVEYSSLYCKREYQTFRREENGAVAL</sequence>
<dbReference type="SUPFAM" id="SSF54791">
    <property type="entry name" value="Eukaryotic type KH-domain (KH-domain type I)"/>
    <property type="match status" value="2"/>
</dbReference>
<dbReference type="GO" id="GO:0003723">
    <property type="term" value="F:RNA binding"/>
    <property type="evidence" value="ECO:0007669"/>
    <property type="project" value="UniProtKB-UniRule"/>
</dbReference>
<evidence type="ECO:0000256" key="2">
    <source>
        <dbReference type="PROSITE-ProRule" id="PRU00117"/>
    </source>
</evidence>
<dbReference type="SMART" id="SM00322">
    <property type="entry name" value="KH"/>
    <property type="match status" value="2"/>
</dbReference>
<dbReference type="InterPro" id="IPR036612">
    <property type="entry name" value="KH_dom_type_1_sf"/>
</dbReference>
<feature type="compositionally biased region" description="Basic and acidic residues" evidence="3">
    <location>
        <begin position="79"/>
        <end position="94"/>
    </location>
</feature>
<keyword evidence="6" id="KW-1185">Reference proteome</keyword>
<organism evidence="5 6">
    <name type="scientific">Riccia fluitans</name>
    <dbReference type="NCBI Taxonomy" id="41844"/>
    <lineage>
        <taxon>Eukaryota</taxon>
        <taxon>Viridiplantae</taxon>
        <taxon>Streptophyta</taxon>
        <taxon>Embryophyta</taxon>
        <taxon>Marchantiophyta</taxon>
        <taxon>Marchantiopsida</taxon>
        <taxon>Marchantiidae</taxon>
        <taxon>Marchantiales</taxon>
        <taxon>Ricciaceae</taxon>
        <taxon>Riccia</taxon>
    </lineage>
</organism>
<gene>
    <name evidence="5" type="ORF">R1flu_006238</name>
</gene>
<protein>
    <recommendedName>
        <fullName evidence="4">K Homology domain-containing protein</fullName>
    </recommendedName>
</protein>
<dbReference type="InterPro" id="IPR004088">
    <property type="entry name" value="KH_dom_type_1"/>
</dbReference>
<evidence type="ECO:0000256" key="1">
    <source>
        <dbReference type="ARBA" id="ARBA00022737"/>
    </source>
</evidence>
<keyword evidence="1" id="KW-0677">Repeat</keyword>
<dbReference type="Pfam" id="PF00013">
    <property type="entry name" value="KH_1"/>
    <property type="match status" value="2"/>
</dbReference>
<keyword evidence="2" id="KW-0694">RNA-binding</keyword>
<dbReference type="Proteomes" id="UP001605036">
    <property type="component" value="Unassembled WGS sequence"/>
</dbReference>
<name>A0ABD1YVG2_9MARC</name>
<dbReference type="EMBL" id="JBHFFA010000003">
    <property type="protein sequence ID" value="KAL2634759.1"/>
    <property type="molecule type" value="Genomic_DNA"/>
</dbReference>
<comment type="caution">
    <text evidence="5">The sequence shown here is derived from an EMBL/GenBank/DDBJ whole genome shotgun (WGS) entry which is preliminary data.</text>
</comment>
<feature type="region of interest" description="Disordered" evidence="3">
    <location>
        <begin position="1"/>
        <end position="127"/>
    </location>
</feature>
<proteinExistence type="predicted"/>
<feature type="compositionally biased region" description="Polar residues" evidence="3">
    <location>
        <begin position="98"/>
        <end position="107"/>
    </location>
</feature>
<feature type="compositionally biased region" description="Basic and acidic residues" evidence="3">
    <location>
        <begin position="1"/>
        <end position="27"/>
    </location>
</feature>
<dbReference type="InterPro" id="IPR004087">
    <property type="entry name" value="KH_dom"/>
</dbReference>
<dbReference type="AlphaFoldDB" id="A0ABD1YVG2"/>
<evidence type="ECO:0000256" key="3">
    <source>
        <dbReference type="SAM" id="MobiDB-lite"/>
    </source>
</evidence>